<dbReference type="InterPro" id="IPR036509">
    <property type="entry name" value="Met_Sox_Rdtase_MsrA_sf"/>
</dbReference>
<dbReference type="RefSeq" id="WP_345712692.1">
    <property type="nucleotide sequence ID" value="NZ_BAABIL010000340.1"/>
</dbReference>
<evidence type="ECO:0000313" key="6">
    <source>
        <dbReference type="EMBL" id="GAA4982620.1"/>
    </source>
</evidence>
<accession>A0ABP9HYS9</accession>
<dbReference type="Pfam" id="PF01625">
    <property type="entry name" value="PMSR"/>
    <property type="match status" value="1"/>
</dbReference>
<evidence type="ECO:0000259" key="5">
    <source>
        <dbReference type="Pfam" id="PF01625"/>
    </source>
</evidence>
<dbReference type="EMBL" id="BAABIL010000340">
    <property type="protein sequence ID" value="GAA4982620.1"/>
    <property type="molecule type" value="Genomic_DNA"/>
</dbReference>
<dbReference type="PANTHER" id="PTHR42799:SF2">
    <property type="entry name" value="MITOCHONDRIAL PEPTIDE METHIONINE SULFOXIDE REDUCTASE"/>
    <property type="match status" value="1"/>
</dbReference>
<dbReference type="PANTHER" id="PTHR42799">
    <property type="entry name" value="MITOCHONDRIAL PEPTIDE METHIONINE SULFOXIDE REDUCTASE"/>
    <property type="match status" value="1"/>
</dbReference>
<evidence type="ECO:0000256" key="1">
    <source>
        <dbReference type="ARBA" id="ARBA00023002"/>
    </source>
</evidence>
<sequence>MMFGNPFKTRMVTAEEALPGRPERPFHVPEEHAVLGTALQGPWPAGTEVLHVAMGCFWGAERIFWQLPGVVTTAVGYMGGFTPNPTYEESCTGRTGHAEAVLVAYDPGRTSPEQLLKVFWENHDPTQGFRQGNDRGTEYRSAVYWTTPAQRAAAETTRDTFQKTLTEHGHGRITTELRPAEEAGPFWYAEDHHQQYLAKVPNGYCNHGPNGMTCQIGLATAEG</sequence>
<comment type="similarity">
    <text evidence="4">Belongs to the MsrA Met sulfoxide reductase family.</text>
</comment>
<dbReference type="NCBIfam" id="TIGR00401">
    <property type="entry name" value="msrA"/>
    <property type="match status" value="1"/>
</dbReference>
<comment type="catalytic activity">
    <reaction evidence="3 4">
        <text>[thioredoxin]-disulfide + L-methionine + H2O = L-methionine (S)-S-oxide + [thioredoxin]-dithiol</text>
        <dbReference type="Rhea" id="RHEA:19993"/>
        <dbReference type="Rhea" id="RHEA-COMP:10698"/>
        <dbReference type="Rhea" id="RHEA-COMP:10700"/>
        <dbReference type="ChEBI" id="CHEBI:15377"/>
        <dbReference type="ChEBI" id="CHEBI:29950"/>
        <dbReference type="ChEBI" id="CHEBI:50058"/>
        <dbReference type="ChEBI" id="CHEBI:57844"/>
        <dbReference type="ChEBI" id="CHEBI:58772"/>
        <dbReference type="EC" id="1.8.4.11"/>
    </reaction>
</comment>
<proteinExistence type="inferred from homology"/>
<dbReference type="Proteomes" id="UP001501195">
    <property type="component" value="Unassembled WGS sequence"/>
</dbReference>
<evidence type="ECO:0000256" key="4">
    <source>
        <dbReference type="HAMAP-Rule" id="MF_01401"/>
    </source>
</evidence>
<feature type="domain" description="Peptide methionine sulphoxide reductase MsrA" evidence="5">
    <location>
        <begin position="51"/>
        <end position="206"/>
    </location>
</feature>
<comment type="function">
    <text evidence="4">Has an important function as a repair enzyme for proteins that have been inactivated by oxidation. Catalyzes the reversible oxidation-reduction of methionine sulfoxide in proteins to methionine.</text>
</comment>
<name>A0ABP9HYS9_9ACTN</name>
<dbReference type="SUPFAM" id="SSF55068">
    <property type="entry name" value="Peptide methionine sulfoxide reductase"/>
    <property type="match status" value="1"/>
</dbReference>
<organism evidence="6 7">
    <name type="scientific">Kineococcus glutinatus</name>
    <dbReference type="NCBI Taxonomy" id="1070872"/>
    <lineage>
        <taxon>Bacteria</taxon>
        <taxon>Bacillati</taxon>
        <taxon>Actinomycetota</taxon>
        <taxon>Actinomycetes</taxon>
        <taxon>Kineosporiales</taxon>
        <taxon>Kineosporiaceae</taxon>
        <taxon>Kineococcus</taxon>
    </lineage>
</organism>
<dbReference type="Gene3D" id="3.30.1060.10">
    <property type="entry name" value="Peptide methionine sulphoxide reductase MsrA"/>
    <property type="match status" value="1"/>
</dbReference>
<gene>
    <name evidence="4 6" type="primary">msrA</name>
    <name evidence="6" type="ORF">GCM10023225_22960</name>
</gene>
<evidence type="ECO:0000256" key="2">
    <source>
        <dbReference type="ARBA" id="ARBA00047806"/>
    </source>
</evidence>
<keyword evidence="1 4" id="KW-0560">Oxidoreductase</keyword>
<dbReference type="HAMAP" id="MF_01401">
    <property type="entry name" value="MsrA"/>
    <property type="match status" value="1"/>
</dbReference>
<comment type="catalytic activity">
    <reaction evidence="2 4">
        <text>L-methionyl-[protein] + [thioredoxin]-disulfide + H2O = L-methionyl-(S)-S-oxide-[protein] + [thioredoxin]-dithiol</text>
        <dbReference type="Rhea" id="RHEA:14217"/>
        <dbReference type="Rhea" id="RHEA-COMP:10698"/>
        <dbReference type="Rhea" id="RHEA-COMP:10700"/>
        <dbReference type="Rhea" id="RHEA-COMP:12313"/>
        <dbReference type="Rhea" id="RHEA-COMP:12315"/>
        <dbReference type="ChEBI" id="CHEBI:15377"/>
        <dbReference type="ChEBI" id="CHEBI:16044"/>
        <dbReference type="ChEBI" id="CHEBI:29950"/>
        <dbReference type="ChEBI" id="CHEBI:44120"/>
        <dbReference type="ChEBI" id="CHEBI:50058"/>
        <dbReference type="EC" id="1.8.4.11"/>
    </reaction>
</comment>
<reference evidence="7" key="1">
    <citation type="journal article" date="2019" name="Int. J. Syst. Evol. Microbiol.">
        <title>The Global Catalogue of Microorganisms (GCM) 10K type strain sequencing project: providing services to taxonomists for standard genome sequencing and annotation.</title>
        <authorList>
            <consortium name="The Broad Institute Genomics Platform"/>
            <consortium name="The Broad Institute Genome Sequencing Center for Infectious Disease"/>
            <person name="Wu L."/>
            <person name="Ma J."/>
        </authorList>
    </citation>
    <scope>NUCLEOTIDE SEQUENCE [LARGE SCALE GENOMIC DNA]</scope>
    <source>
        <strain evidence="7">JCM 18126</strain>
    </source>
</reference>
<keyword evidence="7" id="KW-1185">Reference proteome</keyword>
<dbReference type="EC" id="1.8.4.11" evidence="4"/>
<dbReference type="InterPro" id="IPR050162">
    <property type="entry name" value="MsrA_MetSO_reductase"/>
</dbReference>
<comment type="caution">
    <text evidence="6">The sequence shown here is derived from an EMBL/GenBank/DDBJ whole genome shotgun (WGS) entry which is preliminary data.</text>
</comment>
<dbReference type="InterPro" id="IPR002569">
    <property type="entry name" value="Met_Sox_Rdtase_MsrA_dom"/>
</dbReference>
<evidence type="ECO:0000256" key="3">
    <source>
        <dbReference type="ARBA" id="ARBA00048782"/>
    </source>
</evidence>
<protein>
    <recommendedName>
        <fullName evidence="4">Peptide methionine sulfoxide reductase MsrA</fullName>
        <shortName evidence="4">Protein-methionine-S-oxide reductase</shortName>
        <ecNumber evidence="4">1.8.4.11</ecNumber>
    </recommendedName>
    <alternativeName>
        <fullName evidence="4">Peptide-methionine (S)-S-oxide reductase</fullName>
        <shortName evidence="4">Peptide Met(O) reductase</shortName>
    </alternativeName>
</protein>
<evidence type="ECO:0000313" key="7">
    <source>
        <dbReference type="Proteomes" id="UP001501195"/>
    </source>
</evidence>
<feature type="active site" evidence="4">
    <location>
        <position position="56"/>
    </location>
</feature>